<keyword evidence="1" id="KW-1133">Transmembrane helix</keyword>
<feature type="transmembrane region" description="Helical" evidence="1">
    <location>
        <begin position="216"/>
        <end position="237"/>
    </location>
</feature>
<dbReference type="EMBL" id="CATOUU010000722">
    <property type="protein sequence ID" value="CAI9944265.1"/>
    <property type="molecule type" value="Genomic_DNA"/>
</dbReference>
<evidence type="ECO:0000256" key="1">
    <source>
        <dbReference type="SAM" id="Phobius"/>
    </source>
</evidence>
<keyword evidence="1 2" id="KW-0812">Transmembrane</keyword>
<evidence type="ECO:0000313" key="2">
    <source>
        <dbReference type="EMBL" id="CAI9944265.1"/>
    </source>
</evidence>
<reference evidence="2" key="1">
    <citation type="submission" date="2023-06" db="EMBL/GenBank/DDBJ databases">
        <authorList>
            <person name="Kurt Z."/>
        </authorList>
    </citation>
    <scope>NUCLEOTIDE SEQUENCE</scope>
</reference>
<comment type="caution">
    <text evidence="2">The sequence shown here is derived from an EMBL/GenBank/DDBJ whole genome shotgun (WGS) entry which is preliminary data.</text>
</comment>
<feature type="transmembrane region" description="Helical" evidence="1">
    <location>
        <begin position="153"/>
        <end position="175"/>
    </location>
</feature>
<reference evidence="3 4" key="2">
    <citation type="submission" date="2024-07" db="EMBL/GenBank/DDBJ databases">
        <authorList>
            <person name="Akdeniz Z."/>
        </authorList>
    </citation>
    <scope>NUCLEOTIDE SEQUENCE [LARGE SCALE GENOMIC DNA]</scope>
</reference>
<evidence type="ECO:0000313" key="4">
    <source>
        <dbReference type="Proteomes" id="UP001642409"/>
    </source>
</evidence>
<feature type="transmembrane region" description="Helical" evidence="1">
    <location>
        <begin position="72"/>
        <end position="96"/>
    </location>
</feature>
<evidence type="ECO:0000313" key="3">
    <source>
        <dbReference type="EMBL" id="CAL6042617.1"/>
    </source>
</evidence>
<sequence length="583" mass="66023">MKYFDNAQDSESVASGASSNIKNNFQTILIEPIDVVIAQTALLPLISQFAKGLFQLLQLLLAYYYIDQQAAIVIALTMVILKMIQYAMISPLFGMMKRIQERMLAEQSNAPNILYQNTYLITALICIIILVFMIIFGLKIANIYTGWAGDVTYFPLIVRGLPFLYATQYSVYIIICENKGNYLSLLEISRVLLHLTFLYLTIFVMNSMKIQITLKVFAIIDIVVNAIFAEVYCFTMLKVIKRKQPITRFTLSMNVLSDLLLPIMFMAMKQCIAHILANLPEHLIPILALILNFTQTESEQKNGMFLAFAFFVTYQQVSASVSKTIHEILLQVFMPNVQMKRYERMTGFMTSGFGIIFIISALINIVLFVVCNQIVTVVFFDIKYNKAEQQFIFFDGDYSINSFYSIKYLAIEGILRPVQSFVIYSSEITHNVGCYAFVVLVRYIATIGMFLIAYFTNISKSIDFMVLSELSIDICCILPLISQIQHINSIRTKISGQEGIIPNNSASLSKHSKKNQEDDLIFDMEQIKPMPLPSLNIGRQQGLLGQSTTSIEPSSQIVEDKQISGSKFTNSDSDLLKFGKFGK</sequence>
<organism evidence="2">
    <name type="scientific">Hexamita inflata</name>
    <dbReference type="NCBI Taxonomy" id="28002"/>
    <lineage>
        <taxon>Eukaryota</taxon>
        <taxon>Metamonada</taxon>
        <taxon>Diplomonadida</taxon>
        <taxon>Hexamitidae</taxon>
        <taxon>Hexamitinae</taxon>
        <taxon>Hexamita</taxon>
    </lineage>
</organism>
<protein>
    <submittedName>
        <fullName evidence="2">MatE and transmembrane domain-containing protein</fullName>
    </submittedName>
    <submittedName>
        <fullName evidence="3">MatE_and transmembrane domain-containing protein</fullName>
    </submittedName>
</protein>
<gene>
    <name evidence="2" type="ORF">HINF_LOCUS31910</name>
    <name evidence="3" type="ORF">HINF_LOCUS39678</name>
</gene>
<proteinExistence type="predicted"/>
<dbReference type="Proteomes" id="UP001642409">
    <property type="component" value="Unassembled WGS sequence"/>
</dbReference>
<keyword evidence="1" id="KW-0472">Membrane</keyword>
<feature type="transmembrane region" description="Helical" evidence="1">
    <location>
        <begin position="353"/>
        <end position="380"/>
    </location>
</feature>
<accession>A0AA86PQ22</accession>
<feature type="transmembrane region" description="Helical" evidence="1">
    <location>
        <begin position="117"/>
        <end position="141"/>
    </location>
</feature>
<dbReference type="EMBL" id="CAXDID020000154">
    <property type="protein sequence ID" value="CAL6042617.1"/>
    <property type="molecule type" value="Genomic_DNA"/>
</dbReference>
<keyword evidence="4" id="KW-1185">Reference proteome</keyword>
<name>A0AA86PQ22_9EUKA</name>
<feature type="transmembrane region" description="Helical" evidence="1">
    <location>
        <begin position="434"/>
        <end position="456"/>
    </location>
</feature>
<dbReference type="AlphaFoldDB" id="A0AA86PQ22"/>
<feature type="transmembrane region" description="Helical" evidence="1">
    <location>
        <begin position="182"/>
        <end position="204"/>
    </location>
</feature>